<feature type="compositionally biased region" description="Polar residues" evidence="5">
    <location>
        <begin position="359"/>
        <end position="375"/>
    </location>
</feature>
<dbReference type="GO" id="GO:0005634">
    <property type="term" value="C:nucleus"/>
    <property type="evidence" value="ECO:0007669"/>
    <property type="project" value="UniProtKB-SubCell"/>
</dbReference>
<keyword evidence="2" id="KW-0805">Transcription regulation</keyword>
<dbReference type="Proteomes" id="UP000005222">
    <property type="component" value="Chromosome L"/>
</dbReference>
<evidence type="ECO:0000256" key="1">
    <source>
        <dbReference type="ARBA" id="ARBA00004123"/>
    </source>
</evidence>
<feature type="region of interest" description="Disordered" evidence="5">
    <location>
        <begin position="359"/>
        <end position="430"/>
    </location>
</feature>
<dbReference type="STRING" id="559304.G8Y6Q4"/>
<keyword evidence="8" id="KW-1185">Reference proteome</keyword>
<name>G8Y6Q4_PICSO</name>
<dbReference type="GO" id="GO:0006357">
    <property type="term" value="P:regulation of transcription by RNA polymerase II"/>
    <property type="evidence" value="ECO:0007669"/>
    <property type="project" value="TreeGrafter"/>
</dbReference>
<feature type="compositionally biased region" description="Polar residues" evidence="5">
    <location>
        <begin position="408"/>
        <end position="417"/>
    </location>
</feature>
<dbReference type="GO" id="GO:0003713">
    <property type="term" value="F:transcription coactivator activity"/>
    <property type="evidence" value="ECO:0007669"/>
    <property type="project" value="TreeGrafter"/>
</dbReference>
<dbReference type="PANTHER" id="PTHR21277:SF5">
    <property type="entry name" value="TRANSCRIPTIONAL ADAPTER 1"/>
    <property type="match status" value="1"/>
</dbReference>
<evidence type="ECO:0000313" key="6">
    <source>
        <dbReference type="EMBL" id="CCE83253.1"/>
    </source>
</evidence>
<accession>G8Y6Q4</accession>
<evidence type="ECO:0000256" key="4">
    <source>
        <dbReference type="ARBA" id="ARBA00023242"/>
    </source>
</evidence>
<reference evidence="8" key="2">
    <citation type="journal article" date="2012" name="G3 (Bethesda)">
        <title>Pichia sorbitophila, an interspecies yeast hybrid reveals early steps of genome resolution following polyploidization.</title>
        <authorList>
            <person name="Leh Louis V."/>
            <person name="Despons L."/>
            <person name="Friedrich A."/>
            <person name="Martin T."/>
            <person name="Durrens P."/>
            <person name="Casaregola S."/>
            <person name="Neuveglise C."/>
            <person name="Fairhead C."/>
            <person name="Marck C."/>
            <person name="Cruz J.A."/>
            <person name="Straub M.L."/>
            <person name="Kugler V."/>
            <person name="Sacerdot C."/>
            <person name="Uzunov Z."/>
            <person name="Thierry A."/>
            <person name="Weiss S."/>
            <person name="Bleykasten C."/>
            <person name="De Montigny J."/>
            <person name="Jacques N."/>
            <person name="Jung P."/>
            <person name="Lemaire M."/>
            <person name="Mallet S."/>
            <person name="Morel G."/>
            <person name="Richard G.F."/>
            <person name="Sarkar A."/>
            <person name="Savel G."/>
            <person name="Schacherer J."/>
            <person name="Seret M.L."/>
            <person name="Talla E."/>
            <person name="Samson G."/>
            <person name="Jubin C."/>
            <person name="Poulain J."/>
            <person name="Vacherie B."/>
            <person name="Barbe V."/>
            <person name="Pelletier E."/>
            <person name="Sherman D.J."/>
            <person name="Westhof E."/>
            <person name="Weissenbach J."/>
            <person name="Baret P.V."/>
            <person name="Wincker P."/>
            <person name="Gaillardin C."/>
            <person name="Dujon B."/>
            <person name="Souciet J.L."/>
        </authorList>
    </citation>
    <scope>NUCLEOTIDE SEQUENCE [LARGE SCALE GENOMIC DNA]</scope>
    <source>
        <strain evidence="8">ATCC MYA-4447 / BCRC 22081 / CBS 7064 / NBRC 10061 / NRRL Y-12695</strain>
    </source>
</reference>
<dbReference type="GO" id="GO:0000124">
    <property type="term" value="C:SAGA complex"/>
    <property type="evidence" value="ECO:0007669"/>
    <property type="project" value="TreeGrafter"/>
</dbReference>
<comment type="subcellular location">
    <subcellularLocation>
        <location evidence="1">Nucleus</location>
    </subcellularLocation>
</comment>
<dbReference type="FunCoup" id="G8Y6Q4">
    <property type="interactions" value="1875"/>
</dbReference>
<dbReference type="HOGENOM" id="CLU_033254_0_0_1"/>
<dbReference type="AlphaFoldDB" id="G8Y6Q4"/>
<keyword evidence="3" id="KW-0804">Transcription</keyword>
<dbReference type="InterPro" id="IPR024738">
    <property type="entry name" value="Hfi1/Tada1"/>
</dbReference>
<evidence type="ECO:0000313" key="8">
    <source>
        <dbReference type="Proteomes" id="UP000005222"/>
    </source>
</evidence>
<dbReference type="Proteomes" id="UP000005222">
    <property type="component" value="Chromosome K"/>
</dbReference>
<dbReference type="Pfam" id="PF12767">
    <property type="entry name" value="SAGA-Tad1"/>
    <property type="match status" value="1"/>
</dbReference>
<dbReference type="EMBL" id="FO082049">
    <property type="protein sequence ID" value="CCE83253.1"/>
    <property type="molecule type" value="Genomic_DNA"/>
</dbReference>
<dbReference type="EMBL" id="FO082048">
    <property type="protein sequence ID" value="CCE84284.1"/>
    <property type="molecule type" value="Genomic_DNA"/>
</dbReference>
<organism evidence="7 8">
    <name type="scientific">Pichia sorbitophila (strain ATCC MYA-4447 / BCRC 22081 / CBS 7064 / NBRC 10061 / NRRL Y-12695)</name>
    <name type="common">Hybrid yeast</name>
    <dbReference type="NCBI Taxonomy" id="559304"/>
    <lineage>
        <taxon>Eukaryota</taxon>
        <taxon>Fungi</taxon>
        <taxon>Dikarya</taxon>
        <taxon>Ascomycota</taxon>
        <taxon>Saccharomycotina</taxon>
        <taxon>Pichiomycetes</taxon>
        <taxon>Debaryomycetaceae</taxon>
        <taxon>Millerozyma</taxon>
    </lineage>
</organism>
<evidence type="ECO:0000256" key="2">
    <source>
        <dbReference type="ARBA" id="ARBA00023015"/>
    </source>
</evidence>
<dbReference type="InParanoid" id="G8Y6Q4"/>
<keyword evidence="4" id="KW-0539">Nucleus</keyword>
<sequence>MSSTMLVEGSKQHNGGRTELEKLIREFQTKLGSNWDKYHESLSLYLVGKLSRPELVETIRPILNGELRKYHNKLLLLNFLNSLKDGPLDFHNEFASFWNKKAKTRNLKSSQYEKFKQNIMALPIRERRRIKSITKDSGKKGKLNASITLSRHALLPKIPMIQNKEQQQLQVNNLVQWQQDVVNGTNTPIATETFEIPDYDNLSRRVIMTMRENGLTGGLNPQVLEVILLGLETHLKNIIESSIDVARYREKKYTTNDILATSLGAEESRPSVDNSPKKRKADSLIENDEEKKVVLNIEDMYNTFEIFPYLVEPCGPKMRLSNVMLENDDLVTREPIYELPPKPASMEKPANGALKIESSLVSNGTMKTPNGTSSEIEPKGETVPPADEKSNAKNGFDESNDPLKKTTDTNNTEQRQPLKTRPNESFVGTTDELKWVLHDLISTM</sequence>
<protein>
    <submittedName>
        <fullName evidence="7">Piso0_003825 protein</fullName>
    </submittedName>
</protein>
<evidence type="ECO:0000256" key="5">
    <source>
        <dbReference type="SAM" id="MobiDB-lite"/>
    </source>
</evidence>
<evidence type="ECO:0000313" key="7">
    <source>
        <dbReference type="EMBL" id="CCE84284.1"/>
    </source>
</evidence>
<dbReference type="PANTHER" id="PTHR21277">
    <property type="entry name" value="TRANSCRIPTIONAL ADAPTER 1"/>
    <property type="match status" value="1"/>
</dbReference>
<dbReference type="eggNOG" id="ENOG502RX84">
    <property type="taxonomic scope" value="Eukaryota"/>
</dbReference>
<reference evidence="7" key="1">
    <citation type="submission" date="2011-10" db="EMBL/GenBank/DDBJ databases">
        <authorList>
            <person name="Genoscope - CEA"/>
        </authorList>
    </citation>
    <scope>NUCLEOTIDE SEQUENCE</scope>
</reference>
<dbReference type="CDD" id="cd22933">
    <property type="entry name" value="HFD_HFI1"/>
    <property type="match status" value="1"/>
</dbReference>
<evidence type="ECO:0000256" key="3">
    <source>
        <dbReference type="ARBA" id="ARBA00023163"/>
    </source>
</evidence>
<feature type="compositionally biased region" description="Basic and acidic residues" evidence="5">
    <location>
        <begin position="376"/>
        <end position="391"/>
    </location>
</feature>
<proteinExistence type="predicted"/>
<dbReference type="OrthoDB" id="10264870at2759"/>
<gene>
    <name evidence="7" type="primary">Piso0_003825</name>
    <name evidence="6" type="ORF">GNLVRS01_PISO0K03398g</name>
    <name evidence="7" type="ORF">GNLVRS01_PISO0L03399g</name>
</gene>